<evidence type="ECO:0000313" key="3">
    <source>
        <dbReference type="Proteomes" id="UP000198896"/>
    </source>
</evidence>
<gene>
    <name evidence="2" type="ORF">SAMN05216245_102182</name>
</gene>
<dbReference type="PROSITE" id="PS51257">
    <property type="entry name" value="PROKAR_LIPOPROTEIN"/>
    <property type="match status" value="1"/>
</dbReference>
<evidence type="ECO:0000256" key="1">
    <source>
        <dbReference type="SAM" id="MobiDB-lite"/>
    </source>
</evidence>
<feature type="region of interest" description="Disordered" evidence="1">
    <location>
        <begin position="21"/>
        <end position="54"/>
    </location>
</feature>
<accession>A0A1I1YGY6</accession>
<dbReference type="AlphaFoldDB" id="A0A1I1YGY6"/>
<dbReference type="OrthoDB" id="9824783at2"/>
<sequence length="195" mass="22113">MSKITKGLLAGAVVVSLFATMGCGGGDKKKEEPKPATTTTTQKQDKAPEVKQAKVKPVPKSSLYRYALHLDDVNKLPPMTDEVIKEFEKQAKPIKIAEKDPKKHRTGIWTFNSAPQRKGAQVYTYRWTAELDGHHDSQFENDKGKKINEQHFAHIEMTTDGKTEKLRSVRVVKYHVTKETGEKGKLEELYKQTYK</sequence>
<evidence type="ECO:0000313" key="2">
    <source>
        <dbReference type="EMBL" id="SFE18288.1"/>
    </source>
</evidence>
<dbReference type="STRING" id="1123323.SAMN05216245_102182"/>
<dbReference type="Proteomes" id="UP000198896">
    <property type="component" value="Unassembled WGS sequence"/>
</dbReference>
<dbReference type="EMBL" id="FONL01000002">
    <property type="protein sequence ID" value="SFE18288.1"/>
    <property type="molecule type" value="Genomic_DNA"/>
</dbReference>
<dbReference type="RefSeq" id="WP_093912762.1">
    <property type="nucleotide sequence ID" value="NZ_FONL01000002.1"/>
</dbReference>
<feature type="compositionally biased region" description="Basic and acidic residues" evidence="1">
    <location>
        <begin position="43"/>
        <end position="52"/>
    </location>
</feature>
<name>A0A1I1YGY6_9FIRM</name>
<evidence type="ECO:0008006" key="4">
    <source>
        <dbReference type="Google" id="ProtNLM"/>
    </source>
</evidence>
<keyword evidence="3" id="KW-1185">Reference proteome</keyword>
<proteinExistence type="predicted"/>
<organism evidence="2 3">
    <name type="scientific">Succiniclasticum ruminis DSM 9236</name>
    <dbReference type="NCBI Taxonomy" id="1123323"/>
    <lineage>
        <taxon>Bacteria</taxon>
        <taxon>Bacillati</taxon>
        <taxon>Bacillota</taxon>
        <taxon>Negativicutes</taxon>
        <taxon>Acidaminococcales</taxon>
        <taxon>Acidaminococcaceae</taxon>
        <taxon>Succiniclasticum</taxon>
    </lineage>
</organism>
<reference evidence="2 3" key="1">
    <citation type="submission" date="2016-10" db="EMBL/GenBank/DDBJ databases">
        <authorList>
            <person name="de Groot N.N."/>
        </authorList>
    </citation>
    <scope>NUCLEOTIDE SEQUENCE [LARGE SCALE GENOMIC DNA]</scope>
    <source>
        <strain evidence="2 3">DSM 9236</strain>
    </source>
</reference>
<protein>
    <recommendedName>
        <fullName evidence="4">Lipoprotein</fullName>
    </recommendedName>
</protein>